<comment type="cofactor">
    <cofactor evidence="1 6">
        <name>Ca(2+)</name>
        <dbReference type="ChEBI" id="CHEBI:29108"/>
    </cofactor>
</comment>
<organism evidence="8 9">
    <name type="scientific">Cyanidium caldarium</name>
    <name type="common">Red alga</name>
    <dbReference type="NCBI Taxonomy" id="2771"/>
    <lineage>
        <taxon>Eukaryota</taxon>
        <taxon>Rhodophyta</taxon>
        <taxon>Bangiophyceae</taxon>
        <taxon>Cyanidiales</taxon>
        <taxon>Cyanidiaceae</taxon>
        <taxon>Cyanidium</taxon>
    </lineage>
</organism>
<feature type="binding site" evidence="6">
    <location>
        <position position="330"/>
    </location>
    <ligand>
        <name>Ca(2+)</name>
        <dbReference type="ChEBI" id="CHEBI:29108"/>
    </ligand>
</feature>
<feature type="compositionally biased region" description="Low complexity" evidence="7">
    <location>
        <begin position="16"/>
        <end position="31"/>
    </location>
</feature>
<evidence type="ECO:0000256" key="3">
    <source>
        <dbReference type="ARBA" id="ARBA00022801"/>
    </source>
</evidence>
<reference evidence="8 9" key="1">
    <citation type="submission" date="2022-07" db="EMBL/GenBank/DDBJ databases">
        <title>Genome-wide signatures of adaptation to extreme environments.</title>
        <authorList>
            <person name="Cho C.H."/>
            <person name="Yoon H.S."/>
        </authorList>
    </citation>
    <scope>NUCLEOTIDE SEQUENCE [LARGE SCALE GENOMIC DNA]</scope>
    <source>
        <strain evidence="8 9">DBV 063 E5</strain>
    </source>
</reference>
<evidence type="ECO:0000256" key="5">
    <source>
        <dbReference type="ARBA" id="ARBA00025738"/>
    </source>
</evidence>
<dbReference type="InterPro" id="IPR036258">
    <property type="entry name" value="Apyrase_sf"/>
</dbReference>
<dbReference type="InterPro" id="IPR009283">
    <property type="entry name" value="Apyrase"/>
</dbReference>
<evidence type="ECO:0000256" key="6">
    <source>
        <dbReference type="PIRSR" id="PIRSR609283-1"/>
    </source>
</evidence>
<gene>
    <name evidence="8" type="ORF">CDCA_CDCA07G2036</name>
</gene>
<dbReference type="EMBL" id="JANCYW010000007">
    <property type="protein sequence ID" value="KAK4536011.1"/>
    <property type="molecule type" value="Genomic_DNA"/>
</dbReference>
<evidence type="ECO:0000256" key="1">
    <source>
        <dbReference type="ARBA" id="ARBA00001913"/>
    </source>
</evidence>
<feature type="binding site" evidence="6">
    <location>
        <position position="409"/>
    </location>
    <ligand>
        <name>Ca(2+)</name>
        <dbReference type="ChEBI" id="CHEBI:29108"/>
    </ligand>
</feature>
<dbReference type="SUPFAM" id="SSF101887">
    <property type="entry name" value="Apyrase"/>
    <property type="match status" value="1"/>
</dbReference>
<dbReference type="Gene3D" id="2.120.10.100">
    <property type="entry name" value="Apyrase"/>
    <property type="match status" value="1"/>
</dbReference>
<feature type="compositionally biased region" description="Gly residues" evidence="7">
    <location>
        <begin position="61"/>
        <end position="70"/>
    </location>
</feature>
<dbReference type="Pfam" id="PF06079">
    <property type="entry name" value="Apyrase"/>
    <property type="match status" value="1"/>
</dbReference>
<feature type="binding site" evidence="6">
    <location>
        <position position="278"/>
    </location>
    <ligand>
        <name>Ca(2+)</name>
        <dbReference type="ChEBI" id="CHEBI:29108"/>
    </ligand>
</feature>
<dbReference type="Proteomes" id="UP001301350">
    <property type="component" value="Unassembled WGS sequence"/>
</dbReference>
<evidence type="ECO:0000256" key="4">
    <source>
        <dbReference type="ARBA" id="ARBA00022837"/>
    </source>
</evidence>
<dbReference type="GO" id="GO:0005509">
    <property type="term" value="F:calcium ion binding"/>
    <property type="evidence" value="ECO:0007669"/>
    <property type="project" value="InterPro"/>
</dbReference>
<feature type="binding site" evidence="6">
    <location>
        <position position="471"/>
    </location>
    <ligand>
        <name>Ca(2+)</name>
        <dbReference type="ChEBI" id="CHEBI:29108"/>
    </ligand>
</feature>
<comment type="similarity">
    <text evidence="5">Belongs to the apyrase family.</text>
</comment>
<keyword evidence="9" id="KW-1185">Reference proteome</keyword>
<feature type="region of interest" description="Disordered" evidence="7">
    <location>
        <begin position="1"/>
        <end position="102"/>
    </location>
</feature>
<feature type="binding site" evidence="6">
    <location>
        <position position="525"/>
    </location>
    <ligand>
        <name>Ca(2+)</name>
        <dbReference type="ChEBI" id="CHEBI:29108"/>
    </ligand>
</feature>
<keyword evidence="4 6" id="KW-0106">Calcium</keyword>
<proteinExistence type="inferred from homology"/>
<dbReference type="PANTHER" id="PTHR13023">
    <property type="entry name" value="APYRASE"/>
    <property type="match status" value="1"/>
</dbReference>
<comment type="caution">
    <text evidence="8">The sequence shown here is derived from an EMBL/GenBank/DDBJ whole genome shotgun (WGS) entry which is preliminary data.</text>
</comment>
<dbReference type="AlphaFoldDB" id="A0AAV9IV95"/>
<evidence type="ECO:0000256" key="2">
    <source>
        <dbReference type="ARBA" id="ARBA00022723"/>
    </source>
</evidence>
<dbReference type="GO" id="GO:0004382">
    <property type="term" value="F:GDP phosphatase activity"/>
    <property type="evidence" value="ECO:0007669"/>
    <property type="project" value="TreeGrafter"/>
</dbReference>
<protein>
    <recommendedName>
        <fullName evidence="10">Soluble calcium-activated nucleotidase 1</fullName>
    </recommendedName>
</protein>
<evidence type="ECO:0000313" key="8">
    <source>
        <dbReference type="EMBL" id="KAK4536011.1"/>
    </source>
</evidence>
<accession>A0AAV9IV95</accession>
<keyword evidence="3" id="KW-0378">Hydrolase</keyword>
<dbReference type="GO" id="GO:0045134">
    <property type="term" value="F:UDP phosphatase activity"/>
    <property type="evidence" value="ECO:0007669"/>
    <property type="project" value="TreeGrafter"/>
</dbReference>
<dbReference type="PANTHER" id="PTHR13023:SF3">
    <property type="entry name" value="SOLUBLE CALCIUM-ACTIVATED NUCLEOTIDASE 1"/>
    <property type="match status" value="1"/>
</dbReference>
<dbReference type="GO" id="GO:0030166">
    <property type="term" value="P:proteoglycan biosynthetic process"/>
    <property type="evidence" value="ECO:0007669"/>
    <property type="project" value="TreeGrafter"/>
</dbReference>
<sequence length="530" mass="58826">MSVWRRTALGGVGNESDGVSVSRSSSCSSLGVEGGTAVQRGSGSGRPVLPHRGSARWRSSGGVGGGGGGVHAMETRPESALRGTGEWASSDRRRGSERLASATTVDVERGTGLGGNGDWVGEKRRRWPGRSSMTAQRLLRCPSSRHTAAVLLLLLFVLLLGDFARDHVWRRARHDYRDRDRFREDAPYGPLPFAVVTDMDRLSARVEPDGGVGAWVSYFRRGELEYRPPSPPQTGAANTNTTMTHAPSGGWWVRWRDQPLGVPLETRIAEAGRGMELSELVQWRGHLLAPCDRTGIVYEIRQPLQQRPYAAPRYVLATGDGEHVKGFKAEWMAVQHDALLIGGHGRETTSGTDGTHVENDDPLWVKRIAAAGASASGADAQVSHLNWTERFERLRRAAGLAFPGYLEHEAAIWSERRRMWLFLPRRFSQQPYHEERNEFRGWNKYLLTDADFQTVRVMALDVPLVGERGFSSVKFVPDTADRLAAALRTVEHERQGVYRTFMTVFEVDTGRVLMPDMPVGEAKYEGLEFL</sequence>
<evidence type="ECO:0008006" key="10">
    <source>
        <dbReference type="Google" id="ProtNLM"/>
    </source>
</evidence>
<evidence type="ECO:0000313" key="9">
    <source>
        <dbReference type="Proteomes" id="UP001301350"/>
    </source>
</evidence>
<feature type="binding site" evidence="6">
    <location>
        <position position="279"/>
    </location>
    <ligand>
        <name>Ca(2+)</name>
        <dbReference type="ChEBI" id="CHEBI:29108"/>
    </ligand>
</feature>
<evidence type="ECO:0000256" key="7">
    <source>
        <dbReference type="SAM" id="MobiDB-lite"/>
    </source>
</evidence>
<name>A0AAV9IV95_CYACA</name>
<keyword evidence="2 6" id="KW-0479">Metal-binding</keyword>